<evidence type="ECO:0000256" key="1">
    <source>
        <dbReference type="SAM" id="MobiDB-lite"/>
    </source>
</evidence>
<organism evidence="2 3">
    <name type="scientific">Gigaspora margarita</name>
    <dbReference type="NCBI Taxonomy" id="4874"/>
    <lineage>
        <taxon>Eukaryota</taxon>
        <taxon>Fungi</taxon>
        <taxon>Fungi incertae sedis</taxon>
        <taxon>Mucoromycota</taxon>
        <taxon>Glomeromycotina</taxon>
        <taxon>Glomeromycetes</taxon>
        <taxon>Diversisporales</taxon>
        <taxon>Gigasporaceae</taxon>
        <taxon>Gigaspora</taxon>
    </lineage>
</organism>
<dbReference type="AlphaFoldDB" id="A0A8H4AHC8"/>
<feature type="compositionally biased region" description="Basic and acidic residues" evidence="1">
    <location>
        <begin position="45"/>
        <end position="55"/>
    </location>
</feature>
<name>A0A8H4AHC8_GIGMA</name>
<reference evidence="2 3" key="1">
    <citation type="journal article" date="2019" name="Environ. Microbiol.">
        <title>At the nexus of three kingdoms: the genome of the mycorrhizal fungus Gigaspora margarita provides insights into plant, endobacterial and fungal interactions.</title>
        <authorList>
            <person name="Venice F."/>
            <person name="Ghignone S."/>
            <person name="Salvioli di Fossalunga A."/>
            <person name="Amselem J."/>
            <person name="Novero M."/>
            <person name="Xianan X."/>
            <person name="Sedzielewska Toro K."/>
            <person name="Morin E."/>
            <person name="Lipzen A."/>
            <person name="Grigoriev I.V."/>
            <person name="Henrissat B."/>
            <person name="Martin F.M."/>
            <person name="Bonfante P."/>
        </authorList>
    </citation>
    <scope>NUCLEOTIDE SEQUENCE [LARGE SCALE GENOMIC DNA]</scope>
    <source>
        <strain evidence="2 3">BEG34</strain>
    </source>
</reference>
<proteinExistence type="predicted"/>
<feature type="region of interest" description="Disordered" evidence="1">
    <location>
        <begin position="41"/>
        <end position="77"/>
    </location>
</feature>
<feature type="compositionally biased region" description="Polar residues" evidence="1">
    <location>
        <begin position="58"/>
        <end position="67"/>
    </location>
</feature>
<protein>
    <submittedName>
        <fullName evidence="2">Uncharacterized protein</fullName>
    </submittedName>
</protein>
<evidence type="ECO:0000313" key="3">
    <source>
        <dbReference type="Proteomes" id="UP000439903"/>
    </source>
</evidence>
<gene>
    <name evidence="2" type="ORF">F8M41_021132</name>
</gene>
<keyword evidence="3" id="KW-1185">Reference proteome</keyword>
<dbReference type="Proteomes" id="UP000439903">
    <property type="component" value="Unassembled WGS sequence"/>
</dbReference>
<sequence length="100" mass="11996">MKKNFRRQSNKRAFQVGNDYKLYNIHLHDYLRKIHRTPLPIMSEKPSKASSERKNLRIFSSENLNSDQENRKGKKKESEMEIMKILVLCRMINLFQSIVK</sequence>
<comment type="caution">
    <text evidence="2">The sequence shown here is derived from an EMBL/GenBank/DDBJ whole genome shotgun (WGS) entry which is preliminary data.</text>
</comment>
<dbReference type="EMBL" id="WTPW01000607">
    <property type="protein sequence ID" value="KAF0495852.1"/>
    <property type="molecule type" value="Genomic_DNA"/>
</dbReference>
<feature type="compositionally biased region" description="Basic and acidic residues" evidence="1">
    <location>
        <begin position="68"/>
        <end position="77"/>
    </location>
</feature>
<accession>A0A8H4AHC8</accession>
<evidence type="ECO:0000313" key="2">
    <source>
        <dbReference type="EMBL" id="KAF0495852.1"/>
    </source>
</evidence>